<dbReference type="RefSeq" id="WP_085085388.1">
    <property type="nucleotide sequence ID" value="NZ_FXAK01000005.1"/>
</dbReference>
<protein>
    <submittedName>
        <fullName evidence="2">Uncharacterized protein</fullName>
    </submittedName>
</protein>
<dbReference type="Proteomes" id="UP000192936">
    <property type="component" value="Unassembled WGS sequence"/>
</dbReference>
<feature type="region of interest" description="Disordered" evidence="1">
    <location>
        <begin position="1"/>
        <end position="21"/>
    </location>
</feature>
<name>A0A1X7F7N3_9PROT</name>
<evidence type="ECO:0000313" key="2">
    <source>
        <dbReference type="EMBL" id="SMF47401.1"/>
    </source>
</evidence>
<evidence type="ECO:0000256" key="1">
    <source>
        <dbReference type="SAM" id="MobiDB-lite"/>
    </source>
</evidence>
<dbReference type="AlphaFoldDB" id="A0A1X7F7N3"/>
<gene>
    <name evidence="2" type="ORF">SAMN02982917_2316</name>
</gene>
<dbReference type="STRING" id="286727.SAMN02982917_2316"/>
<dbReference type="EMBL" id="FXAK01000005">
    <property type="protein sequence ID" value="SMF47401.1"/>
    <property type="molecule type" value="Genomic_DNA"/>
</dbReference>
<proteinExistence type="predicted"/>
<sequence length="67" mass="7400">MARRSRSYQRRQERRATIGRKEAGLSAREALEAADALDLPDGATFALAAEMAGLDQDEFFDQLAASR</sequence>
<organism evidence="2 3">
    <name type="scientific">Azospirillum oryzae</name>
    <dbReference type="NCBI Taxonomy" id="286727"/>
    <lineage>
        <taxon>Bacteria</taxon>
        <taxon>Pseudomonadati</taxon>
        <taxon>Pseudomonadota</taxon>
        <taxon>Alphaproteobacteria</taxon>
        <taxon>Rhodospirillales</taxon>
        <taxon>Azospirillaceae</taxon>
        <taxon>Azospirillum</taxon>
    </lineage>
</organism>
<reference evidence="2 3" key="1">
    <citation type="submission" date="2017-04" db="EMBL/GenBank/DDBJ databases">
        <authorList>
            <person name="Afonso C.L."/>
            <person name="Miller P.J."/>
            <person name="Scott M.A."/>
            <person name="Spackman E."/>
            <person name="Goraichik I."/>
            <person name="Dimitrov K.M."/>
            <person name="Suarez D.L."/>
            <person name="Swayne D.E."/>
        </authorList>
    </citation>
    <scope>NUCLEOTIDE SEQUENCE [LARGE SCALE GENOMIC DNA]</scope>
    <source>
        <strain evidence="2 3">A2P</strain>
    </source>
</reference>
<feature type="compositionally biased region" description="Basic and acidic residues" evidence="1">
    <location>
        <begin position="10"/>
        <end position="21"/>
    </location>
</feature>
<evidence type="ECO:0000313" key="3">
    <source>
        <dbReference type="Proteomes" id="UP000192936"/>
    </source>
</evidence>
<accession>A0A1X7F7N3</accession>